<evidence type="ECO:0000313" key="1">
    <source>
        <dbReference type="EMBL" id="KFO29926.1"/>
    </source>
</evidence>
<name>A0A091E4A7_FUKDA</name>
<dbReference type="Proteomes" id="UP000028990">
    <property type="component" value="Unassembled WGS sequence"/>
</dbReference>
<evidence type="ECO:0000313" key="2">
    <source>
        <dbReference type="Proteomes" id="UP000028990"/>
    </source>
</evidence>
<organism evidence="1 2">
    <name type="scientific">Fukomys damarensis</name>
    <name type="common">Damaraland mole rat</name>
    <name type="synonym">Cryptomys damarensis</name>
    <dbReference type="NCBI Taxonomy" id="885580"/>
    <lineage>
        <taxon>Eukaryota</taxon>
        <taxon>Metazoa</taxon>
        <taxon>Chordata</taxon>
        <taxon>Craniata</taxon>
        <taxon>Vertebrata</taxon>
        <taxon>Euteleostomi</taxon>
        <taxon>Mammalia</taxon>
        <taxon>Eutheria</taxon>
        <taxon>Euarchontoglires</taxon>
        <taxon>Glires</taxon>
        <taxon>Rodentia</taxon>
        <taxon>Hystricomorpha</taxon>
        <taxon>Bathyergidae</taxon>
        <taxon>Fukomys</taxon>
    </lineage>
</organism>
<protein>
    <submittedName>
        <fullName evidence="1">Uncharacterized protein</fullName>
    </submittedName>
</protein>
<gene>
    <name evidence="1" type="ORF">H920_08665</name>
</gene>
<dbReference type="AlphaFoldDB" id="A0A091E4A7"/>
<dbReference type="EMBL" id="KN122536">
    <property type="protein sequence ID" value="KFO29926.1"/>
    <property type="molecule type" value="Genomic_DNA"/>
</dbReference>
<sequence>MTVCHRLKSKMIFYPGEDQLNDCLENHILRHINKGGIDDTPGAELVTPGAEYQAKPDVVAEAGVLQVRGQPSPFGISDCESILPTSNGVEELYQMADMKGKWISVFKLTAQSLAAVMEVFQQGATISENLRKMSEVRYLGQPLEFGFSSKETSMDFSMPPKRQKEIELVAASHITELNTQKYTLTRAHEFSVL</sequence>
<proteinExistence type="predicted"/>
<keyword evidence="2" id="KW-1185">Reference proteome</keyword>
<accession>A0A091E4A7</accession>
<reference evidence="1 2" key="1">
    <citation type="submission" date="2013-11" db="EMBL/GenBank/DDBJ databases">
        <title>The Damaraland mole rat (Fukomys damarensis) genome and evolution of African mole rats.</title>
        <authorList>
            <person name="Gladyshev V.N."/>
            <person name="Fang X."/>
        </authorList>
    </citation>
    <scope>NUCLEOTIDE SEQUENCE [LARGE SCALE GENOMIC DNA]</scope>
    <source>
        <tissue evidence="1">Liver</tissue>
    </source>
</reference>